<dbReference type="CDD" id="cd04301">
    <property type="entry name" value="NAT_SF"/>
    <property type="match status" value="1"/>
</dbReference>
<sequence length="132" mass="15016">MFLFGPTAVWHLYTFERDLEVLSMSLLSPLGYKKDGCSFVLLIATDPEFSGNGYGAQLLQWQIERHRREFPGVPVVLDTTTAQAQRVYEKLGFRYLESRTVQTGTDSNGIKLAKDVMAPTEPFKQRVLILEE</sequence>
<feature type="domain" description="N-acetyltransferase" evidence="1">
    <location>
        <begin position="1"/>
        <end position="117"/>
    </location>
</feature>
<evidence type="ECO:0000259" key="1">
    <source>
        <dbReference type="PROSITE" id="PS51186"/>
    </source>
</evidence>
<dbReference type="Gene3D" id="3.40.630.30">
    <property type="match status" value="1"/>
</dbReference>
<evidence type="ECO:0000313" key="3">
    <source>
        <dbReference type="Proteomes" id="UP001217417"/>
    </source>
</evidence>
<dbReference type="InterPro" id="IPR000182">
    <property type="entry name" value="GNAT_dom"/>
</dbReference>
<dbReference type="PANTHER" id="PTHR42791">
    <property type="entry name" value="GNAT FAMILY ACETYLTRANSFERASE"/>
    <property type="match status" value="1"/>
</dbReference>
<protein>
    <recommendedName>
        <fullName evidence="1">N-acetyltransferase domain-containing protein</fullName>
    </recommendedName>
</protein>
<dbReference type="EMBL" id="JARPMG010000003">
    <property type="protein sequence ID" value="KAJ8101761.1"/>
    <property type="molecule type" value="Genomic_DNA"/>
</dbReference>
<evidence type="ECO:0000313" key="2">
    <source>
        <dbReference type="EMBL" id="KAJ8101761.1"/>
    </source>
</evidence>
<dbReference type="Proteomes" id="UP001217417">
    <property type="component" value="Unassembled WGS sequence"/>
</dbReference>
<comment type="caution">
    <text evidence="2">The sequence shown here is derived from an EMBL/GenBank/DDBJ whole genome shotgun (WGS) entry which is preliminary data.</text>
</comment>
<name>A0AAD7QV42_9ASCO</name>
<dbReference type="PANTHER" id="PTHR42791:SF1">
    <property type="entry name" value="N-ACETYLTRANSFERASE DOMAIN-CONTAINING PROTEIN"/>
    <property type="match status" value="1"/>
</dbReference>
<dbReference type="RefSeq" id="XP_056045211.1">
    <property type="nucleotide sequence ID" value="XM_056191432.1"/>
</dbReference>
<dbReference type="GO" id="GO:0016747">
    <property type="term" value="F:acyltransferase activity, transferring groups other than amino-acyl groups"/>
    <property type="evidence" value="ECO:0007669"/>
    <property type="project" value="InterPro"/>
</dbReference>
<accession>A0AAD7QV42</accession>
<dbReference type="AlphaFoldDB" id="A0AAD7QV42"/>
<dbReference type="InterPro" id="IPR016181">
    <property type="entry name" value="Acyl_CoA_acyltransferase"/>
</dbReference>
<dbReference type="PROSITE" id="PS51186">
    <property type="entry name" value="GNAT"/>
    <property type="match status" value="1"/>
</dbReference>
<dbReference type="SUPFAM" id="SSF55729">
    <property type="entry name" value="Acyl-CoA N-acyltransferases (Nat)"/>
    <property type="match status" value="1"/>
</dbReference>
<reference evidence="2" key="1">
    <citation type="submission" date="2023-03" db="EMBL/GenBank/DDBJ databases">
        <title>Near-Complete genome sequence of Lipomyces tetrasporous NRRL Y-64009, an oleaginous yeast capable of growing on lignocellulosic hydrolysates.</title>
        <authorList>
            <consortium name="Lawrence Berkeley National Laboratory"/>
            <person name="Jagtap S.S."/>
            <person name="Liu J.-J."/>
            <person name="Walukiewicz H.E."/>
            <person name="Pangilinan J."/>
            <person name="Lipzen A."/>
            <person name="Ahrendt S."/>
            <person name="Koriabine M."/>
            <person name="Cobaugh K."/>
            <person name="Salamov A."/>
            <person name="Yoshinaga Y."/>
            <person name="Ng V."/>
            <person name="Daum C."/>
            <person name="Grigoriev I.V."/>
            <person name="Slininger P.J."/>
            <person name="Dien B.S."/>
            <person name="Jin Y.-S."/>
            <person name="Rao C.V."/>
        </authorList>
    </citation>
    <scope>NUCLEOTIDE SEQUENCE</scope>
    <source>
        <strain evidence="2">NRRL Y-64009</strain>
    </source>
</reference>
<dbReference type="GeneID" id="80886598"/>
<gene>
    <name evidence="2" type="ORF">POJ06DRAFT_70449</name>
</gene>
<dbReference type="Pfam" id="PF13508">
    <property type="entry name" value="Acetyltransf_7"/>
    <property type="match status" value="1"/>
</dbReference>
<keyword evidence="3" id="KW-1185">Reference proteome</keyword>
<dbReference type="InterPro" id="IPR052523">
    <property type="entry name" value="Trichothecene_AcTrans"/>
</dbReference>
<organism evidence="2 3">
    <name type="scientific">Lipomyces tetrasporus</name>
    <dbReference type="NCBI Taxonomy" id="54092"/>
    <lineage>
        <taxon>Eukaryota</taxon>
        <taxon>Fungi</taxon>
        <taxon>Dikarya</taxon>
        <taxon>Ascomycota</taxon>
        <taxon>Saccharomycotina</taxon>
        <taxon>Lipomycetes</taxon>
        <taxon>Lipomycetales</taxon>
        <taxon>Lipomycetaceae</taxon>
        <taxon>Lipomyces</taxon>
    </lineage>
</organism>
<proteinExistence type="predicted"/>